<evidence type="ECO:0000313" key="7">
    <source>
        <dbReference type="Proteomes" id="UP000031967"/>
    </source>
</evidence>
<comment type="subcellular location">
    <subcellularLocation>
        <location evidence="1">Cell membrane</location>
    </subcellularLocation>
</comment>
<keyword evidence="7" id="KW-1185">Reference proteome</keyword>
<dbReference type="PROSITE" id="PS50885">
    <property type="entry name" value="HAMP"/>
    <property type="match status" value="1"/>
</dbReference>
<dbReference type="InterPro" id="IPR024478">
    <property type="entry name" value="HlyB_4HB_MCP"/>
</dbReference>
<gene>
    <name evidence="6" type="ORF">SD70_21715</name>
</gene>
<keyword evidence="3 4" id="KW-0472">Membrane</keyword>
<evidence type="ECO:0000256" key="2">
    <source>
        <dbReference type="ARBA" id="ARBA00022475"/>
    </source>
</evidence>
<evidence type="ECO:0000256" key="1">
    <source>
        <dbReference type="ARBA" id="ARBA00004236"/>
    </source>
</evidence>
<protein>
    <recommendedName>
        <fullName evidence="5">HAMP domain-containing protein</fullName>
    </recommendedName>
</protein>
<dbReference type="Gene3D" id="6.10.340.10">
    <property type="match status" value="1"/>
</dbReference>
<name>A0ABR5ADS7_9BACL</name>
<dbReference type="EMBL" id="JXAK01000042">
    <property type="protein sequence ID" value="KIL39169.1"/>
    <property type="molecule type" value="Genomic_DNA"/>
</dbReference>
<dbReference type="PANTHER" id="PTHR32089:SF112">
    <property type="entry name" value="LYSOZYME-LIKE PROTEIN-RELATED"/>
    <property type="match status" value="1"/>
</dbReference>
<dbReference type="Proteomes" id="UP000031967">
    <property type="component" value="Unassembled WGS sequence"/>
</dbReference>
<reference evidence="6 7" key="1">
    <citation type="submission" date="2014-12" db="EMBL/GenBank/DDBJ databases">
        <title>Draft genome sequence of Paenibacillus kamchatkensis strain B-2647.</title>
        <authorList>
            <person name="Karlyshev A.V."/>
            <person name="Kudryashova E.B."/>
        </authorList>
    </citation>
    <scope>NUCLEOTIDE SEQUENCE [LARGE SCALE GENOMIC DNA]</scope>
    <source>
        <strain evidence="6 7">VKM B-2647</strain>
    </source>
</reference>
<evidence type="ECO:0000256" key="4">
    <source>
        <dbReference type="SAM" id="Phobius"/>
    </source>
</evidence>
<comment type="caution">
    <text evidence="6">The sequence shown here is derived from an EMBL/GenBank/DDBJ whole genome shotgun (WGS) entry which is preliminary data.</text>
</comment>
<dbReference type="CDD" id="cd06225">
    <property type="entry name" value="HAMP"/>
    <property type="match status" value="1"/>
</dbReference>
<proteinExistence type="predicted"/>
<feature type="domain" description="HAMP" evidence="5">
    <location>
        <begin position="208"/>
        <end position="255"/>
    </location>
</feature>
<organism evidence="6 7">
    <name type="scientific">Gordoniibacillus kamchatkensis</name>
    <dbReference type="NCBI Taxonomy" id="1590651"/>
    <lineage>
        <taxon>Bacteria</taxon>
        <taxon>Bacillati</taxon>
        <taxon>Bacillota</taxon>
        <taxon>Bacilli</taxon>
        <taxon>Bacillales</taxon>
        <taxon>Paenibacillaceae</taxon>
        <taxon>Gordoniibacillus</taxon>
    </lineage>
</organism>
<dbReference type="PANTHER" id="PTHR32089">
    <property type="entry name" value="METHYL-ACCEPTING CHEMOTAXIS PROTEIN MCPB"/>
    <property type="match status" value="1"/>
</dbReference>
<accession>A0ABR5ADS7</accession>
<evidence type="ECO:0000259" key="5">
    <source>
        <dbReference type="PROSITE" id="PS50885"/>
    </source>
</evidence>
<keyword evidence="4" id="KW-0812">Transmembrane</keyword>
<sequence>MAILHHATIKQKLLILVAFMSLCIGAVGFTGYRYLTAANERVDGLYDGRLVPIRDLNALRVHNIAIEADIALLMVQDDKAQNEATMRDIEQRDVQIKQLFENAKSFLPESAFTKLSEEKDKFNEQRAKIIFLLTNGRKQDGIALYGTFSKFLNQLNDDLSAMADQNTTLAAKTKADNSAAAKQAVSFLIAIAAAAVLLSLSLGYIVARLIVGPIRKAVDAARRVAEGDLLVEPLAAKGRGEASQLGAAVNDMVAACGG</sequence>
<dbReference type="Pfam" id="PF12729">
    <property type="entry name" value="4HB_MCP_1"/>
    <property type="match status" value="1"/>
</dbReference>
<keyword evidence="4" id="KW-1133">Transmembrane helix</keyword>
<dbReference type="SUPFAM" id="SSF158472">
    <property type="entry name" value="HAMP domain-like"/>
    <property type="match status" value="1"/>
</dbReference>
<keyword evidence="2" id="KW-1003">Cell membrane</keyword>
<dbReference type="RefSeq" id="WP_041049654.1">
    <property type="nucleotide sequence ID" value="NZ_JXAK01000042.1"/>
</dbReference>
<dbReference type="InterPro" id="IPR003660">
    <property type="entry name" value="HAMP_dom"/>
</dbReference>
<dbReference type="Pfam" id="PF00672">
    <property type="entry name" value="HAMP"/>
    <property type="match status" value="1"/>
</dbReference>
<feature type="transmembrane region" description="Helical" evidence="4">
    <location>
        <begin position="184"/>
        <end position="207"/>
    </location>
</feature>
<evidence type="ECO:0000256" key="3">
    <source>
        <dbReference type="ARBA" id="ARBA00023136"/>
    </source>
</evidence>
<evidence type="ECO:0000313" key="6">
    <source>
        <dbReference type="EMBL" id="KIL39169.1"/>
    </source>
</evidence>